<dbReference type="Pfam" id="PF00089">
    <property type="entry name" value="Trypsin"/>
    <property type="match status" value="3"/>
</dbReference>
<dbReference type="EMBL" id="AFYH01236907">
    <property type="status" value="NOT_ANNOTATED_CDS"/>
    <property type="molecule type" value="Genomic_DNA"/>
</dbReference>
<dbReference type="STRING" id="7897.ENSLACP00000000609"/>
<proteinExistence type="predicted"/>
<dbReference type="GO" id="GO:0006508">
    <property type="term" value="P:proteolysis"/>
    <property type="evidence" value="ECO:0007669"/>
    <property type="project" value="UniProtKB-KW"/>
</dbReference>
<keyword evidence="4 7" id="KW-0720">Serine protease</keyword>
<dbReference type="InParanoid" id="H2ZT88"/>
<evidence type="ECO:0000256" key="5">
    <source>
        <dbReference type="ARBA" id="ARBA00023157"/>
    </source>
</evidence>
<evidence type="ECO:0000256" key="6">
    <source>
        <dbReference type="ARBA" id="ARBA00023180"/>
    </source>
</evidence>
<name>H2ZT88_LATCH</name>
<dbReference type="InterPro" id="IPR043504">
    <property type="entry name" value="Peptidase_S1_PA_chymotrypsin"/>
</dbReference>
<dbReference type="Gene3D" id="2.40.10.10">
    <property type="entry name" value="Trypsin-like serine proteases"/>
    <property type="match status" value="6"/>
</dbReference>
<dbReference type="EMBL" id="AFYH01236914">
    <property type="status" value="NOT_ANNOTATED_CDS"/>
    <property type="molecule type" value="Genomic_DNA"/>
</dbReference>
<dbReference type="InterPro" id="IPR001314">
    <property type="entry name" value="Peptidase_S1A"/>
</dbReference>
<dbReference type="InterPro" id="IPR009003">
    <property type="entry name" value="Peptidase_S1_PA"/>
</dbReference>
<dbReference type="EMBL" id="AFYH01236912">
    <property type="status" value="NOT_ANNOTATED_CDS"/>
    <property type="molecule type" value="Genomic_DNA"/>
</dbReference>
<feature type="domain" description="Peptidase S1" evidence="8">
    <location>
        <begin position="2"/>
        <end position="241"/>
    </location>
</feature>
<keyword evidence="1 7" id="KW-0645">Protease</keyword>
<keyword evidence="2" id="KW-0732">Signal</keyword>
<reference evidence="9" key="3">
    <citation type="submission" date="2025-09" db="UniProtKB">
        <authorList>
            <consortium name="Ensembl"/>
        </authorList>
    </citation>
    <scope>IDENTIFICATION</scope>
</reference>
<evidence type="ECO:0000313" key="10">
    <source>
        <dbReference type="Proteomes" id="UP000008672"/>
    </source>
</evidence>
<dbReference type="OMA" id="TRIIIHE"/>
<dbReference type="PROSITE" id="PS00135">
    <property type="entry name" value="TRYPSIN_SER"/>
    <property type="match status" value="2"/>
</dbReference>
<reference evidence="10" key="1">
    <citation type="submission" date="2011-08" db="EMBL/GenBank/DDBJ databases">
        <title>The draft genome of Latimeria chalumnae.</title>
        <authorList>
            <person name="Di Palma F."/>
            <person name="Alfoldi J."/>
            <person name="Johnson J."/>
            <person name="Berlin A."/>
            <person name="Gnerre S."/>
            <person name="Jaffe D."/>
            <person name="MacCallum I."/>
            <person name="Young S."/>
            <person name="Walker B.J."/>
            <person name="Lander E."/>
            <person name="Lindblad-Toh K."/>
        </authorList>
    </citation>
    <scope>NUCLEOTIDE SEQUENCE [LARGE SCALE GENOMIC DNA]</scope>
    <source>
        <strain evidence="10">Wild caught</strain>
    </source>
</reference>
<dbReference type="EMBL" id="AFYH01236916">
    <property type="status" value="NOT_ANNOTATED_CDS"/>
    <property type="molecule type" value="Genomic_DNA"/>
</dbReference>
<dbReference type="PANTHER" id="PTHR24253:SF144">
    <property type="entry name" value="CHYMOTRYPSIN-LIKE PROTEASE CTRL-1-RELATED"/>
    <property type="match status" value="1"/>
</dbReference>
<dbReference type="GeneTree" id="ENSGT00940000164686"/>
<dbReference type="EMBL" id="AFYH01236911">
    <property type="status" value="NOT_ANNOTATED_CDS"/>
    <property type="molecule type" value="Genomic_DNA"/>
</dbReference>
<dbReference type="FunFam" id="2.40.10.10:FF:000039">
    <property type="entry name" value="Brain-specific serine protease 4"/>
    <property type="match status" value="3"/>
</dbReference>
<evidence type="ECO:0000259" key="8">
    <source>
        <dbReference type="PROSITE" id="PS50240"/>
    </source>
</evidence>
<dbReference type="EMBL" id="AFYH01236913">
    <property type="status" value="NOT_ANNOTATED_CDS"/>
    <property type="molecule type" value="Genomic_DNA"/>
</dbReference>
<keyword evidence="5" id="KW-1015">Disulfide bond</keyword>
<evidence type="ECO:0000256" key="3">
    <source>
        <dbReference type="ARBA" id="ARBA00022801"/>
    </source>
</evidence>
<dbReference type="Ensembl" id="ENSLACT00000000612.1">
    <property type="protein sequence ID" value="ENSLACP00000000609.1"/>
    <property type="gene ID" value="ENSLACG00000000541.1"/>
</dbReference>
<dbReference type="EMBL" id="AFYH01236909">
    <property type="status" value="NOT_ANNOTATED_CDS"/>
    <property type="molecule type" value="Genomic_DNA"/>
</dbReference>
<dbReference type="PANTHER" id="PTHR24253">
    <property type="entry name" value="TRANSMEMBRANE PROTEASE SERINE"/>
    <property type="match status" value="1"/>
</dbReference>
<dbReference type="CDD" id="cd00190">
    <property type="entry name" value="Tryp_SPc"/>
    <property type="match status" value="3"/>
</dbReference>
<keyword evidence="10" id="KW-1185">Reference proteome</keyword>
<dbReference type="Proteomes" id="UP000008672">
    <property type="component" value="Unassembled WGS sequence"/>
</dbReference>
<dbReference type="EMBL" id="AFYH01236910">
    <property type="status" value="NOT_ANNOTATED_CDS"/>
    <property type="molecule type" value="Genomic_DNA"/>
</dbReference>
<organism evidence="9 10">
    <name type="scientific">Latimeria chalumnae</name>
    <name type="common">Coelacanth</name>
    <dbReference type="NCBI Taxonomy" id="7897"/>
    <lineage>
        <taxon>Eukaryota</taxon>
        <taxon>Metazoa</taxon>
        <taxon>Chordata</taxon>
        <taxon>Craniata</taxon>
        <taxon>Vertebrata</taxon>
        <taxon>Euteleostomi</taxon>
        <taxon>Coelacanthiformes</taxon>
        <taxon>Coelacanthidae</taxon>
        <taxon>Latimeria</taxon>
    </lineage>
</organism>
<dbReference type="eggNOG" id="KOG3627">
    <property type="taxonomic scope" value="Eukaryota"/>
</dbReference>
<dbReference type="PROSITE" id="PS50240">
    <property type="entry name" value="TRYPSIN_DOM"/>
    <property type="match status" value="3"/>
</dbReference>
<dbReference type="PROSITE" id="PS00134">
    <property type="entry name" value="TRYPSIN_HIS"/>
    <property type="match status" value="2"/>
</dbReference>
<dbReference type="SUPFAM" id="SSF50494">
    <property type="entry name" value="Trypsin-like serine proteases"/>
    <property type="match status" value="3"/>
</dbReference>
<keyword evidence="6" id="KW-0325">Glycoprotein</keyword>
<sequence>RIVGGANAPKGAWPWQVSLHCNGTHCCGGSLIAPDWVLTAAHCVAEDQNTSSYQMYLGRYQQESNYSSQEQSRKITRIIIHEKYTKEPEKGSDIALLQLSSNVTYTHYILPIWLPASSVHFPDGYKCWVTGWGHIEDGVSLPSPQTLQEVQVPIINARRCDCIYLHSPKIRILNDMICAGYVEGKKDACKNDSGGPLVCMVNRAWLLAGIISWGDGCAQPKRPGVYVSVPYYQDWIQEQNGTLLPVDVVLPSGIRESSSQGAPLNNLSDFTFIGPRIRDVSPPTPVFGKPKLKKRIVGGANAPKGAWPWQVSLHYDGKHDCGGSLIAPDWVLTAAHCVAHDQSPSSYVVYLGKYQQQSNDNSQEQSRKITRIIIHEKYTTWNKGYDIALLQLRSSVTYTDYILPIWLPASSVHFPEGYKCWVTGWGDINYNVSLPSPQTLQELQVPIIEQKRCDGLYHRGAIESPSTRIILNNMICAGYQEGKKDSCQGDSGGPLVCKVNGIWQLAGIVSWGEGCAEPNRPGVYVSVPYYQSWIQSYVPSIKFINNSFEELTKHTTELEQRISDIEDQSYIYIYICTVNVSFTHTLEAYTSICVNIYTDNSPLPSKNWSFTPNYCGRPKLNDRIVGGANAPKRAWPWQVSLHYNGTHDCGGSLIAPNWVPTAAHCIAQDQNTSSYQMYLGRYQQGSNYSSQERSRNITRIIIHEKYTKYPGKGSDIALLQLSSDVTYTDYILPICLPAARVHFPEGYECWVTGWGNISSTVSLPSPQTLQEVQVPIMEQGAMYQNPSISIVLNDMICARYEEGKNDSCKGDSGGPLVCKVNGTWQLAGIVSWGEVCAEPNRPGVYVSVPYYQSWI</sequence>
<evidence type="ECO:0000256" key="7">
    <source>
        <dbReference type="RuleBase" id="RU363034"/>
    </source>
</evidence>
<feature type="domain" description="Peptidase S1" evidence="8">
    <location>
        <begin position="624"/>
        <end position="855"/>
    </location>
</feature>
<keyword evidence="3 7" id="KW-0378">Hydrolase</keyword>
<accession>H2ZT88</accession>
<evidence type="ECO:0000256" key="1">
    <source>
        <dbReference type="ARBA" id="ARBA00022670"/>
    </source>
</evidence>
<dbReference type="PRINTS" id="PR00722">
    <property type="entry name" value="CHYMOTRYPSIN"/>
</dbReference>
<dbReference type="AlphaFoldDB" id="H2ZT88"/>
<dbReference type="EMBL" id="AFYH01236908">
    <property type="status" value="NOT_ANNOTATED_CDS"/>
    <property type="molecule type" value="Genomic_DNA"/>
</dbReference>
<evidence type="ECO:0000313" key="9">
    <source>
        <dbReference type="Ensembl" id="ENSLACP00000000609.1"/>
    </source>
</evidence>
<dbReference type="InterPro" id="IPR001254">
    <property type="entry name" value="Trypsin_dom"/>
</dbReference>
<evidence type="ECO:0000256" key="4">
    <source>
        <dbReference type="ARBA" id="ARBA00022825"/>
    </source>
</evidence>
<dbReference type="SMART" id="SM00020">
    <property type="entry name" value="Tryp_SPc"/>
    <property type="match status" value="3"/>
</dbReference>
<evidence type="ECO:0000256" key="2">
    <source>
        <dbReference type="ARBA" id="ARBA00022729"/>
    </source>
</evidence>
<dbReference type="InterPro" id="IPR018114">
    <property type="entry name" value="TRYPSIN_HIS"/>
</dbReference>
<dbReference type="InterPro" id="IPR033116">
    <property type="entry name" value="TRYPSIN_SER"/>
</dbReference>
<dbReference type="HOGENOM" id="CLU_004497_0_1_1"/>
<dbReference type="GO" id="GO:0004252">
    <property type="term" value="F:serine-type endopeptidase activity"/>
    <property type="evidence" value="ECO:0007669"/>
    <property type="project" value="InterPro"/>
</dbReference>
<protein>
    <recommendedName>
        <fullName evidence="8">Peptidase S1 domain-containing protein</fullName>
    </recommendedName>
</protein>
<feature type="domain" description="Peptidase S1" evidence="8">
    <location>
        <begin position="296"/>
        <end position="539"/>
    </location>
</feature>
<dbReference type="EMBL" id="AFYH01236915">
    <property type="status" value="NOT_ANNOTATED_CDS"/>
    <property type="molecule type" value="Genomic_DNA"/>
</dbReference>
<reference evidence="9" key="2">
    <citation type="submission" date="2025-08" db="UniProtKB">
        <authorList>
            <consortium name="Ensembl"/>
        </authorList>
    </citation>
    <scope>IDENTIFICATION</scope>
</reference>